<feature type="compositionally biased region" description="Low complexity" evidence="1">
    <location>
        <begin position="54"/>
        <end position="72"/>
    </location>
</feature>
<evidence type="ECO:0000313" key="3">
    <source>
        <dbReference type="Proteomes" id="UP001432039"/>
    </source>
</evidence>
<dbReference type="Proteomes" id="UP001432039">
    <property type="component" value="Chromosome"/>
</dbReference>
<keyword evidence="3" id="KW-1185">Reference proteome</keyword>
<proteinExistence type="predicted"/>
<protein>
    <submittedName>
        <fullName evidence="2">Uncharacterized protein</fullName>
    </submittedName>
</protein>
<evidence type="ECO:0000256" key="1">
    <source>
        <dbReference type="SAM" id="MobiDB-lite"/>
    </source>
</evidence>
<name>A0ABZ1TQV4_STRVG</name>
<evidence type="ECO:0000313" key="2">
    <source>
        <dbReference type="EMBL" id="WUQ18220.1"/>
    </source>
</evidence>
<dbReference type="EMBL" id="CP108090">
    <property type="protein sequence ID" value="WUQ18220.1"/>
    <property type="molecule type" value="Genomic_DNA"/>
</dbReference>
<reference evidence="2" key="1">
    <citation type="submission" date="2022-10" db="EMBL/GenBank/DDBJ databases">
        <title>The complete genomes of actinobacterial strains from the NBC collection.</title>
        <authorList>
            <person name="Joergensen T.S."/>
            <person name="Alvarez Arevalo M."/>
            <person name="Sterndorff E.B."/>
            <person name="Faurdal D."/>
            <person name="Vuksanovic O."/>
            <person name="Mourched A.-S."/>
            <person name="Charusanti P."/>
            <person name="Shaw S."/>
            <person name="Blin K."/>
            <person name="Weber T."/>
        </authorList>
    </citation>
    <scope>NUCLEOTIDE SEQUENCE</scope>
    <source>
        <strain evidence="2">NBC_00248</strain>
    </source>
</reference>
<sequence length="79" mass="8468">MPAAPVRRRGPAHPGDPPHPRQQYPVLTRDDRVRAASGERRPVRAVATARQCTRGRTTGSGATSTADNSGTTVTPPWDL</sequence>
<feature type="region of interest" description="Disordered" evidence="1">
    <location>
        <begin position="1"/>
        <end position="79"/>
    </location>
</feature>
<organism evidence="2 3">
    <name type="scientific">Streptomyces virginiae</name>
    <name type="common">Streptomyces cinnamonensis</name>
    <dbReference type="NCBI Taxonomy" id="1961"/>
    <lineage>
        <taxon>Bacteria</taxon>
        <taxon>Bacillati</taxon>
        <taxon>Actinomycetota</taxon>
        <taxon>Actinomycetes</taxon>
        <taxon>Kitasatosporales</taxon>
        <taxon>Streptomycetaceae</taxon>
        <taxon>Streptomyces</taxon>
    </lineage>
</organism>
<feature type="compositionally biased region" description="Basic residues" evidence="1">
    <location>
        <begin position="1"/>
        <end position="11"/>
    </location>
</feature>
<gene>
    <name evidence="2" type="ORF">OG517_39895</name>
</gene>
<feature type="compositionally biased region" description="Basic and acidic residues" evidence="1">
    <location>
        <begin position="28"/>
        <end position="42"/>
    </location>
</feature>
<dbReference type="RefSeq" id="WP_328966166.1">
    <property type="nucleotide sequence ID" value="NZ_CP108090.1"/>
</dbReference>
<accession>A0ABZ1TQV4</accession>